<reference evidence="2 3" key="1">
    <citation type="submission" date="2014-11" db="EMBL/GenBank/DDBJ databases">
        <authorList>
            <person name="Zhu J."/>
            <person name="Qi W."/>
            <person name="Song R."/>
        </authorList>
    </citation>
    <scope>NUCLEOTIDE SEQUENCE [LARGE SCALE GENOMIC DNA]</scope>
</reference>
<sequence>MEGDRQVKRTRRGDDAPAAAATSSASSSAAAASGGGGGSESGGERQRRAERERALCEKISGTEGLLSYMMALLPIHLMVQLAKSIWQHAAPHLSDVTISSATKEERSFWQHVHLAFVTQLAARLRRLTTITLRYPIGAADWCFDVFVAIIEGHIAGRRAANLGRGTLQTITMQGLASRRWLIPSLTTAQQRGWDAGSLGQFISSSRSLRRVDGSFGGEDWAGVFEGIPAAPAGQQGGPLAQLESIGTIEIDDNEAAGIDRLQEVLVARGCRRSLTQLHVDFAAHLRIGDINVIGRRTLPVLLALDRLLTTCCRPDAPLTLTTTSCLEFDLSIFYHNAFPTHPSPSFKTMTQQLARQATSVEYLFTQDGLTDPHTDPSQSAIDIASTLSFDEATDVRVENARGFHPPANIPSPHPTIITHLKPFPKASRLHVWSDFGGAAGQLMAAKMPEEVRVVSVLGGVERVGVLTALGREREVSEVEMGKVDVDQLDQLLLGAADSLPTISGLHFAMTLPADVNEAGSFVRARLSSVIPHIRGLQGVTLRVQKTTAEQHDSILASLPVGANVGGFSVRSTFGSAGVWTRIAAVRTPEADGLVV</sequence>
<evidence type="ECO:0000313" key="2">
    <source>
        <dbReference type="EMBL" id="CEM25323.1"/>
    </source>
</evidence>
<proteinExistence type="predicted"/>
<dbReference type="InParanoid" id="A0A0G4G8Y5"/>
<dbReference type="Proteomes" id="UP000041254">
    <property type="component" value="Unassembled WGS sequence"/>
</dbReference>
<accession>A0A0G4G8Y5</accession>
<protein>
    <submittedName>
        <fullName evidence="2">Uncharacterized protein</fullName>
    </submittedName>
</protein>
<dbReference type="VEuPathDB" id="CryptoDB:Vbra_22060"/>
<feature type="region of interest" description="Disordered" evidence="1">
    <location>
        <begin position="1"/>
        <end position="52"/>
    </location>
</feature>
<keyword evidence="3" id="KW-1185">Reference proteome</keyword>
<name>A0A0G4G8Y5_VITBC</name>
<feature type="compositionally biased region" description="Low complexity" evidence="1">
    <location>
        <begin position="16"/>
        <end position="32"/>
    </location>
</feature>
<dbReference type="EMBL" id="CDMY01000596">
    <property type="protein sequence ID" value="CEM25323.1"/>
    <property type="molecule type" value="Genomic_DNA"/>
</dbReference>
<evidence type="ECO:0000313" key="3">
    <source>
        <dbReference type="Proteomes" id="UP000041254"/>
    </source>
</evidence>
<organism evidence="2 3">
    <name type="scientific">Vitrella brassicaformis (strain CCMP3155)</name>
    <dbReference type="NCBI Taxonomy" id="1169540"/>
    <lineage>
        <taxon>Eukaryota</taxon>
        <taxon>Sar</taxon>
        <taxon>Alveolata</taxon>
        <taxon>Colpodellida</taxon>
        <taxon>Vitrellaceae</taxon>
        <taxon>Vitrella</taxon>
    </lineage>
</organism>
<dbReference type="PhylomeDB" id="A0A0G4G8Y5"/>
<feature type="compositionally biased region" description="Basic and acidic residues" evidence="1">
    <location>
        <begin position="1"/>
        <end position="15"/>
    </location>
</feature>
<gene>
    <name evidence="2" type="ORF">Vbra_22060</name>
</gene>
<feature type="compositionally biased region" description="Basic and acidic residues" evidence="1">
    <location>
        <begin position="42"/>
        <end position="52"/>
    </location>
</feature>
<dbReference type="AlphaFoldDB" id="A0A0G4G8Y5"/>
<evidence type="ECO:0000256" key="1">
    <source>
        <dbReference type="SAM" id="MobiDB-lite"/>
    </source>
</evidence>